<keyword evidence="1" id="KW-0175">Coiled coil</keyword>
<evidence type="ECO:0000256" key="1">
    <source>
        <dbReference type="SAM" id="Coils"/>
    </source>
</evidence>
<evidence type="ECO:0000313" key="3">
    <source>
        <dbReference type="Proteomes" id="UP001345827"/>
    </source>
</evidence>
<dbReference type="AlphaFoldDB" id="A0AAV9Q5A1"/>
<sequence>MDPITALGLACNILQLVEQGIGAAMVCKELYQQGSLDENKKIEEYAELISAANRDLESTFGKQALTTPARAARLQKVANDASATAAELKKTLNQLKVSKKQMGAAR</sequence>
<comment type="caution">
    <text evidence="2">The sequence shown here is derived from an EMBL/GenBank/DDBJ whole genome shotgun (WGS) entry which is preliminary data.</text>
</comment>
<feature type="coiled-coil region" evidence="1">
    <location>
        <begin position="71"/>
        <end position="98"/>
    </location>
</feature>
<accession>A0AAV9Q5A1</accession>
<organism evidence="2 3">
    <name type="scientific">Vermiconidia calcicola</name>
    <dbReference type="NCBI Taxonomy" id="1690605"/>
    <lineage>
        <taxon>Eukaryota</taxon>
        <taxon>Fungi</taxon>
        <taxon>Dikarya</taxon>
        <taxon>Ascomycota</taxon>
        <taxon>Pezizomycotina</taxon>
        <taxon>Dothideomycetes</taxon>
        <taxon>Dothideomycetidae</taxon>
        <taxon>Mycosphaerellales</taxon>
        <taxon>Extremaceae</taxon>
        <taxon>Vermiconidia</taxon>
    </lineage>
</organism>
<reference evidence="2 3" key="1">
    <citation type="submission" date="2023-06" db="EMBL/GenBank/DDBJ databases">
        <title>Black Yeasts Isolated from many extreme environments.</title>
        <authorList>
            <person name="Coleine C."/>
            <person name="Stajich J.E."/>
            <person name="Selbmann L."/>
        </authorList>
    </citation>
    <scope>NUCLEOTIDE SEQUENCE [LARGE SCALE GENOMIC DNA]</scope>
    <source>
        <strain evidence="2 3">CCFEE 5887</strain>
    </source>
</reference>
<dbReference type="EMBL" id="JAXLQG010000012">
    <property type="protein sequence ID" value="KAK5533901.1"/>
    <property type="molecule type" value="Genomic_DNA"/>
</dbReference>
<keyword evidence="3" id="KW-1185">Reference proteome</keyword>
<name>A0AAV9Q5A1_9PEZI</name>
<dbReference type="Proteomes" id="UP001345827">
    <property type="component" value="Unassembled WGS sequence"/>
</dbReference>
<gene>
    <name evidence="2" type="ORF">LTR25_006881</name>
</gene>
<protein>
    <submittedName>
        <fullName evidence="2">Uncharacterized protein</fullName>
    </submittedName>
</protein>
<proteinExistence type="predicted"/>
<evidence type="ECO:0000313" key="2">
    <source>
        <dbReference type="EMBL" id="KAK5533901.1"/>
    </source>
</evidence>